<evidence type="ECO:0000313" key="4">
    <source>
        <dbReference type="Proteomes" id="UP000054921"/>
    </source>
</evidence>
<protein>
    <submittedName>
        <fullName evidence="2">Uncharacterized protein</fullName>
    </submittedName>
</protein>
<evidence type="ECO:0000313" key="5">
    <source>
        <dbReference type="Proteomes" id="UP000277577"/>
    </source>
</evidence>
<evidence type="ECO:0000313" key="2">
    <source>
        <dbReference type="EMBL" id="KTC79782.1"/>
    </source>
</evidence>
<feature type="transmembrane region" description="Helical" evidence="1">
    <location>
        <begin position="69"/>
        <end position="88"/>
    </location>
</feature>
<sequence length="91" mass="10638">MKNNMQIIHFGLKRFFRYFLIGIICSVTLMQLGGFPIVFPALVLFSIILSIDDVGLHKQSEYYPPTFPLSYWVICIFALFLDGIVYYFKLM</sequence>
<accession>A0A0W0S8Q5</accession>
<dbReference type="EMBL" id="LR134173">
    <property type="protein sequence ID" value="VEB37966.1"/>
    <property type="molecule type" value="Genomic_DNA"/>
</dbReference>
<organism evidence="2 4">
    <name type="scientific">Legionella cherrii</name>
    <dbReference type="NCBI Taxonomy" id="28084"/>
    <lineage>
        <taxon>Bacteria</taxon>
        <taxon>Pseudomonadati</taxon>
        <taxon>Pseudomonadota</taxon>
        <taxon>Gammaproteobacteria</taxon>
        <taxon>Legionellales</taxon>
        <taxon>Legionellaceae</taxon>
        <taxon>Legionella</taxon>
    </lineage>
</organism>
<keyword evidence="1" id="KW-0812">Transmembrane</keyword>
<evidence type="ECO:0000256" key="1">
    <source>
        <dbReference type="SAM" id="Phobius"/>
    </source>
</evidence>
<keyword evidence="5" id="KW-1185">Reference proteome</keyword>
<name>A0A0W0S8Q5_9GAMM</name>
<feature type="transmembrane region" description="Helical" evidence="1">
    <location>
        <begin position="20"/>
        <end position="49"/>
    </location>
</feature>
<dbReference type="Proteomes" id="UP000277577">
    <property type="component" value="Chromosome"/>
</dbReference>
<dbReference type="STRING" id="28084.Lche_1802"/>
<dbReference type="Proteomes" id="UP000054921">
    <property type="component" value="Unassembled WGS sequence"/>
</dbReference>
<evidence type="ECO:0000313" key="3">
    <source>
        <dbReference type="EMBL" id="VEB37966.1"/>
    </source>
</evidence>
<dbReference type="RefSeq" id="WP_028380348.1">
    <property type="nucleotide sequence ID" value="NZ_CAAAIT010000001.1"/>
</dbReference>
<dbReference type="AlphaFoldDB" id="A0A0W0S8Q5"/>
<dbReference type="PATRIC" id="fig|28084.5.peg.1950"/>
<reference evidence="2 4" key="1">
    <citation type="submission" date="2015-11" db="EMBL/GenBank/DDBJ databases">
        <title>Genomic analysis of 38 Legionella species identifies large and diverse effector repertoires.</title>
        <authorList>
            <person name="Burstein D."/>
            <person name="Amaro F."/>
            <person name="Zusman T."/>
            <person name="Lifshitz Z."/>
            <person name="Cohen O."/>
            <person name="Gilbert J.A."/>
            <person name="Pupko T."/>
            <person name="Shuman H.A."/>
            <person name="Segal G."/>
        </authorList>
    </citation>
    <scope>NUCLEOTIDE SEQUENCE [LARGE SCALE GENOMIC DNA]</scope>
    <source>
        <strain evidence="2 4">ORW</strain>
    </source>
</reference>
<keyword evidence="1" id="KW-1133">Transmembrane helix</keyword>
<reference evidence="3 5" key="2">
    <citation type="submission" date="2018-12" db="EMBL/GenBank/DDBJ databases">
        <authorList>
            <consortium name="Pathogen Informatics"/>
        </authorList>
    </citation>
    <scope>NUCLEOTIDE SEQUENCE [LARGE SCALE GENOMIC DNA]</scope>
    <source>
        <strain evidence="3 5">NCTC11976</strain>
    </source>
</reference>
<proteinExistence type="predicted"/>
<keyword evidence="1" id="KW-0472">Membrane</keyword>
<dbReference type="OrthoDB" id="5652251at2"/>
<dbReference type="EMBL" id="LNXW01000013">
    <property type="protein sequence ID" value="KTC79782.1"/>
    <property type="molecule type" value="Genomic_DNA"/>
</dbReference>
<gene>
    <name evidence="2" type="ORF">Lche_1802</name>
    <name evidence="3" type="ORF">NCTC11976_02485</name>
</gene>